<organism evidence="1 2">
    <name type="scientific">Rhizophagus irregularis (strain DAOM 181602 / DAOM 197198 / MUCL 43194)</name>
    <name type="common">Arbuscular mycorrhizal fungus</name>
    <name type="synonym">Glomus intraradices</name>
    <dbReference type="NCBI Taxonomy" id="747089"/>
    <lineage>
        <taxon>Eukaryota</taxon>
        <taxon>Fungi</taxon>
        <taxon>Fungi incertae sedis</taxon>
        <taxon>Mucoromycota</taxon>
        <taxon>Glomeromycotina</taxon>
        <taxon>Glomeromycetes</taxon>
        <taxon>Glomerales</taxon>
        <taxon>Glomeraceae</taxon>
        <taxon>Rhizophagus</taxon>
    </lineage>
</organism>
<dbReference type="EMBL" id="AUPC02000314">
    <property type="protein sequence ID" value="POG62108.1"/>
    <property type="molecule type" value="Genomic_DNA"/>
</dbReference>
<evidence type="ECO:0000313" key="1">
    <source>
        <dbReference type="EMBL" id="POG62108.1"/>
    </source>
</evidence>
<keyword evidence="2" id="KW-1185">Reference proteome</keyword>
<accession>A0A2P4P9P5</accession>
<protein>
    <submittedName>
        <fullName evidence="1">Uncharacterized protein</fullName>
    </submittedName>
</protein>
<reference evidence="1 2" key="1">
    <citation type="journal article" date="2013" name="Proc. Natl. Acad. Sci. U.S.A.">
        <title>Genome of an arbuscular mycorrhizal fungus provides insight into the oldest plant symbiosis.</title>
        <authorList>
            <person name="Tisserant E."/>
            <person name="Malbreil M."/>
            <person name="Kuo A."/>
            <person name="Kohler A."/>
            <person name="Symeonidi A."/>
            <person name="Balestrini R."/>
            <person name="Charron P."/>
            <person name="Duensing N."/>
            <person name="Frei Dit Frey N."/>
            <person name="Gianinazzi-Pearson V."/>
            <person name="Gilbert L.B."/>
            <person name="Handa Y."/>
            <person name="Herr J.R."/>
            <person name="Hijri M."/>
            <person name="Koul R."/>
            <person name="Kawaguchi M."/>
            <person name="Krajinski F."/>
            <person name="Lammers P.J."/>
            <person name="Masclaux F.G."/>
            <person name="Murat C."/>
            <person name="Morin E."/>
            <person name="Ndikumana S."/>
            <person name="Pagni M."/>
            <person name="Petitpierre D."/>
            <person name="Requena N."/>
            <person name="Rosikiewicz P."/>
            <person name="Riley R."/>
            <person name="Saito K."/>
            <person name="San Clemente H."/>
            <person name="Shapiro H."/>
            <person name="van Tuinen D."/>
            <person name="Becard G."/>
            <person name="Bonfante P."/>
            <person name="Paszkowski U."/>
            <person name="Shachar-Hill Y.Y."/>
            <person name="Tuskan G.A."/>
            <person name="Young P.W."/>
            <person name="Sanders I.R."/>
            <person name="Henrissat B."/>
            <person name="Rensing S.A."/>
            <person name="Grigoriev I.V."/>
            <person name="Corradi N."/>
            <person name="Roux C."/>
            <person name="Martin F."/>
        </authorList>
    </citation>
    <scope>NUCLEOTIDE SEQUENCE [LARGE SCALE GENOMIC DNA]</scope>
    <source>
        <strain evidence="1 2">DAOM 197198</strain>
    </source>
</reference>
<dbReference type="VEuPathDB" id="FungiDB:RhiirFUN_002447"/>
<sequence length="251" mass="28484">MNPKQIIRALIRKRTKVEKLAERIGVAPLALPVFLRDENTAKLILKAEKHMNVDDPAILIQWNANGFNDTAVKNCRNGVPGQTQAAIVNYIVGNGGVNFNGLNTLFLFRNNLAITNCQYQFPSWTHHQAGVADVCLSVCRINKPSDAGRIDYELFDYPLMVSEGFEVQVLGMDFIFMKNDNDLVVFEGEEKTIDGEVMMLIPNDDTTHIDYNGTKIYFDRIFSSEIQTSIASSDIRRSHYFMYENCYRLIA</sequence>
<reference evidence="1 2" key="2">
    <citation type="journal article" date="2018" name="New Phytol.">
        <title>High intraspecific genome diversity in the model arbuscular mycorrhizal symbiont Rhizophagus irregularis.</title>
        <authorList>
            <person name="Chen E.C.H."/>
            <person name="Morin E."/>
            <person name="Beaudet D."/>
            <person name="Noel J."/>
            <person name="Yildirir G."/>
            <person name="Ndikumana S."/>
            <person name="Charron P."/>
            <person name="St-Onge C."/>
            <person name="Giorgi J."/>
            <person name="Kruger M."/>
            <person name="Marton T."/>
            <person name="Ropars J."/>
            <person name="Grigoriev I.V."/>
            <person name="Hainaut M."/>
            <person name="Henrissat B."/>
            <person name="Roux C."/>
            <person name="Martin F."/>
            <person name="Corradi N."/>
        </authorList>
    </citation>
    <scope>NUCLEOTIDE SEQUENCE [LARGE SCALE GENOMIC DNA]</scope>
    <source>
        <strain evidence="1 2">DAOM 197198</strain>
    </source>
</reference>
<gene>
    <name evidence="1" type="ORF">GLOIN_2v1883137</name>
</gene>
<dbReference type="AlphaFoldDB" id="A0A2P4P9P5"/>
<comment type="caution">
    <text evidence="1">The sequence shown here is derived from an EMBL/GenBank/DDBJ whole genome shotgun (WGS) entry which is preliminary data.</text>
</comment>
<evidence type="ECO:0000313" key="2">
    <source>
        <dbReference type="Proteomes" id="UP000018888"/>
    </source>
</evidence>
<proteinExistence type="predicted"/>
<dbReference type="Proteomes" id="UP000018888">
    <property type="component" value="Unassembled WGS sequence"/>
</dbReference>
<name>A0A2P4P9P5_RHIID</name>